<reference evidence="2" key="1">
    <citation type="submission" date="2019-09" db="EMBL/GenBank/DDBJ databases">
        <title>Yersinia canariae sp. nov., isolated from a human yersiniosis case.</title>
        <authorList>
            <person name="Nguyen S.V."/>
            <person name="Greig D."/>
            <person name="Hurley D."/>
            <person name="Cao Y."/>
            <person name="McCabe E."/>
            <person name="Mitchell M."/>
            <person name="Jenkins C."/>
            <person name="Fanning S."/>
        </authorList>
    </citation>
    <scope>NUCLEOTIDE SEQUENCE [LARGE SCALE GENOMIC DNA]</scope>
    <source>
        <strain evidence="2">NCTC 14382</strain>
    </source>
</reference>
<evidence type="ECO:0000313" key="1">
    <source>
        <dbReference type="EMBL" id="QHB31221.1"/>
    </source>
</evidence>
<dbReference type="EMBL" id="CP043727">
    <property type="protein sequence ID" value="QHB31221.1"/>
    <property type="molecule type" value="Genomic_DNA"/>
</dbReference>
<sequence length="67" mass="7233">MKKKTLFTLLLAVVIAMVVLLLLLGAIEVSALVHYVAGQGYEHCSAGSEIQFDSCRFDSNSNGSICR</sequence>
<accession>A0A857EVU9</accession>
<dbReference type="RefSeq" id="WP_159677173.1">
    <property type="nucleotide sequence ID" value="NZ_CP043727.1"/>
</dbReference>
<gene>
    <name evidence="1" type="ORF">F0T03_02800</name>
</gene>
<keyword evidence="2" id="KW-1185">Reference proteome</keyword>
<organism evidence="1 2">
    <name type="scientific">Yersinia canariae</name>
    <dbReference type="NCBI Taxonomy" id="2607663"/>
    <lineage>
        <taxon>Bacteria</taxon>
        <taxon>Pseudomonadati</taxon>
        <taxon>Pseudomonadota</taxon>
        <taxon>Gammaproteobacteria</taxon>
        <taxon>Enterobacterales</taxon>
        <taxon>Yersiniaceae</taxon>
        <taxon>Yersinia</taxon>
    </lineage>
</organism>
<dbReference type="KEGG" id="yca:F0T03_02800"/>
<dbReference type="Proteomes" id="UP000464402">
    <property type="component" value="Chromosome"/>
</dbReference>
<name>A0A857EVU9_9GAMM</name>
<dbReference type="AlphaFoldDB" id="A0A857EVU9"/>
<protein>
    <submittedName>
        <fullName evidence="1">Uncharacterized protein</fullName>
    </submittedName>
</protein>
<proteinExistence type="predicted"/>
<evidence type="ECO:0000313" key="2">
    <source>
        <dbReference type="Proteomes" id="UP000464402"/>
    </source>
</evidence>